<accession>A0A834M809</accession>
<comment type="caution">
    <text evidence="2">The sequence shown here is derived from an EMBL/GenBank/DDBJ whole genome shotgun (WGS) entry which is preliminary data.</text>
</comment>
<gene>
    <name evidence="2" type="ORF">GWI33_017071</name>
</gene>
<sequence length="88" mass="10291">MFYSSRQRGAHHGDPFLFVRFLVDGPVRSDGHLHELQVKICAGCCIMTGRAHAVYRGRKIRGEWDRNAKDHEIGEKREPKHDRTDDYR</sequence>
<proteinExistence type="predicted"/>
<dbReference type="EMBL" id="JAACXV010014157">
    <property type="protein sequence ID" value="KAF7269910.1"/>
    <property type="molecule type" value="Genomic_DNA"/>
</dbReference>
<organism evidence="2 3">
    <name type="scientific">Rhynchophorus ferrugineus</name>
    <name type="common">Red palm weevil</name>
    <name type="synonym">Curculio ferrugineus</name>
    <dbReference type="NCBI Taxonomy" id="354439"/>
    <lineage>
        <taxon>Eukaryota</taxon>
        <taxon>Metazoa</taxon>
        <taxon>Ecdysozoa</taxon>
        <taxon>Arthropoda</taxon>
        <taxon>Hexapoda</taxon>
        <taxon>Insecta</taxon>
        <taxon>Pterygota</taxon>
        <taxon>Neoptera</taxon>
        <taxon>Endopterygota</taxon>
        <taxon>Coleoptera</taxon>
        <taxon>Polyphaga</taxon>
        <taxon>Cucujiformia</taxon>
        <taxon>Curculionidae</taxon>
        <taxon>Dryophthorinae</taxon>
        <taxon>Rhynchophorus</taxon>
    </lineage>
</organism>
<dbReference type="AlphaFoldDB" id="A0A834M809"/>
<name>A0A834M809_RHYFE</name>
<protein>
    <submittedName>
        <fullName evidence="2">Uncharacterized protein</fullName>
    </submittedName>
</protein>
<feature type="region of interest" description="Disordered" evidence="1">
    <location>
        <begin position="66"/>
        <end position="88"/>
    </location>
</feature>
<evidence type="ECO:0000256" key="1">
    <source>
        <dbReference type="SAM" id="MobiDB-lite"/>
    </source>
</evidence>
<evidence type="ECO:0000313" key="2">
    <source>
        <dbReference type="EMBL" id="KAF7269910.1"/>
    </source>
</evidence>
<keyword evidence="3" id="KW-1185">Reference proteome</keyword>
<reference evidence="2" key="1">
    <citation type="submission" date="2020-08" db="EMBL/GenBank/DDBJ databases">
        <title>Genome sequencing and assembly of the red palm weevil Rhynchophorus ferrugineus.</title>
        <authorList>
            <person name="Dias G.B."/>
            <person name="Bergman C.M."/>
            <person name="Manee M."/>
        </authorList>
    </citation>
    <scope>NUCLEOTIDE SEQUENCE</scope>
    <source>
        <strain evidence="2">AA-2017</strain>
        <tissue evidence="2">Whole larva</tissue>
    </source>
</reference>
<evidence type="ECO:0000313" key="3">
    <source>
        <dbReference type="Proteomes" id="UP000625711"/>
    </source>
</evidence>
<dbReference type="Proteomes" id="UP000625711">
    <property type="component" value="Unassembled WGS sequence"/>
</dbReference>